<comment type="caution">
    <text evidence="3">The sequence shown here is derived from an EMBL/GenBank/DDBJ whole genome shotgun (WGS) entry which is preliminary data.</text>
</comment>
<dbReference type="Gene3D" id="3.20.20.100">
    <property type="entry name" value="NADP-dependent oxidoreductase domain"/>
    <property type="match status" value="1"/>
</dbReference>
<sequence>MTTILGKEVGPIGYGLLNLTHPARGIPEEQSIASMKQALDSGANFWDGGEHYGTPDRNSLHLLRNYFARFPNDASKIVLSIKGCLKPDFTPDGTPEGVRRSVETCLRVLDGKKKIDLFECSRVDRNVPIETTVQALSDLVKEGKIGGISLSEVSAKTIRRAAKIHKICAVEVEVSLFSDHVLSEGIAEACAEYDIPIIAYSPVGRGFLAGQWKSVKDIPQGDTRLMFPRFSPENFDNNLKLVQAVQQIADKKGITTAQLAINWVRQLSQRKGYPVFIPIPGASTEGRVVENSEVIDLTAEELSDIDSILASFETAGARYPERFMDQLNG</sequence>
<dbReference type="InterPro" id="IPR036812">
    <property type="entry name" value="NAD(P)_OxRdtase_dom_sf"/>
</dbReference>
<feature type="domain" description="NADP-dependent oxidoreductase" evidence="2">
    <location>
        <begin position="11"/>
        <end position="309"/>
    </location>
</feature>
<dbReference type="InterPro" id="IPR023210">
    <property type="entry name" value="NADP_OxRdtase_dom"/>
</dbReference>
<dbReference type="PANTHER" id="PTHR43625:SF78">
    <property type="entry name" value="PYRIDOXAL REDUCTASE-RELATED"/>
    <property type="match status" value="1"/>
</dbReference>
<proteinExistence type="predicted"/>
<reference evidence="3" key="1">
    <citation type="submission" date="2022-10" db="EMBL/GenBank/DDBJ databases">
        <title>Culturing micro-colonial fungi from biological soil crusts in the Mojave desert and describing Neophaeococcomyces mojavensis, and introducing the new genera and species Taxawa tesnikishii.</title>
        <authorList>
            <person name="Kurbessoian T."/>
            <person name="Stajich J.E."/>
        </authorList>
    </citation>
    <scope>NUCLEOTIDE SEQUENCE</scope>
    <source>
        <strain evidence="3">TK_35</strain>
    </source>
</reference>
<dbReference type="InterPro" id="IPR050791">
    <property type="entry name" value="Aldo-Keto_reductase"/>
</dbReference>
<dbReference type="GO" id="GO:0016491">
    <property type="term" value="F:oxidoreductase activity"/>
    <property type="evidence" value="ECO:0007669"/>
    <property type="project" value="UniProtKB-KW"/>
</dbReference>
<gene>
    <name evidence="3" type="ORF">H2204_009004</name>
</gene>
<accession>A0AA38XYT9</accession>
<dbReference type="Proteomes" id="UP001172681">
    <property type="component" value="Unassembled WGS sequence"/>
</dbReference>
<name>A0AA38XYT9_9EURO</name>
<dbReference type="CDD" id="cd19077">
    <property type="entry name" value="AKR_AKR8A1-2"/>
    <property type="match status" value="1"/>
</dbReference>
<keyword evidence="4" id="KW-1185">Reference proteome</keyword>
<dbReference type="Pfam" id="PF00248">
    <property type="entry name" value="Aldo_ket_red"/>
    <property type="match status" value="1"/>
</dbReference>
<evidence type="ECO:0000313" key="4">
    <source>
        <dbReference type="Proteomes" id="UP001172681"/>
    </source>
</evidence>
<evidence type="ECO:0000313" key="3">
    <source>
        <dbReference type="EMBL" id="KAJ9629064.1"/>
    </source>
</evidence>
<organism evidence="3 4">
    <name type="scientific">Knufia peltigerae</name>
    <dbReference type="NCBI Taxonomy" id="1002370"/>
    <lineage>
        <taxon>Eukaryota</taxon>
        <taxon>Fungi</taxon>
        <taxon>Dikarya</taxon>
        <taxon>Ascomycota</taxon>
        <taxon>Pezizomycotina</taxon>
        <taxon>Eurotiomycetes</taxon>
        <taxon>Chaetothyriomycetidae</taxon>
        <taxon>Chaetothyriales</taxon>
        <taxon>Trichomeriaceae</taxon>
        <taxon>Knufia</taxon>
    </lineage>
</organism>
<protein>
    <recommendedName>
        <fullName evidence="2">NADP-dependent oxidoreductase domain-containing protein</fullName>
    </recommendedName>
</protein>
<dbReference type="SUPFAM" id="SSF51430">
    <property type="entry name" value="NAD(P)-linked oxidoreductase"/>
    <property type="match status" value="1"/>
</dbReference>
<dbReference type="AlphaFoldDB" id="A0AA38XYT9"/>
<evidence type="ECO:0000256" key="1">
    <source>
        <dbReference type="ARBA" id="ARBA00023002"/>
    </source>
</evidence>
<keyword evidence="1" id="KW-0560">Oxidoreductase</keyword>
<dbReference type="PANTHER" id="PTHR43625">
    <property type="entry name" value="AFLATOXIN B1 ALDEHYDE REDUCTASE"/>
    <property type="match status" value="1"/>
</dbReference>
<dbReference type="GO" id="GO:0005737">
    <property type="term" value="C:cytoplasm"/>
    <property type="evidence" value="ECO:0007669"/>
    <property type="project" value="TreeGrafter"/>
</dbReference>
<evidence type="ECO:0000259" key="2">
    <source>
        <dbReference type="Pfam" id="PF00248"/>
    </source>
</evidence>
<dbReference type="EMBL" id="JAPDRN010000069">
    <property type="protein sequence ID" value="KAJ9629064.1"/>
    <property type="molecule type" value="Genomic_DNA"/>
</dbReference>